<reference evidence="1" key="2">
    <citation type="submission" date="2024-03" db="EMBL/GenBank/DDBJ databases">
        <authorList>
            <person name="Ni Y."/>
            <person name="Xu T."/>
            <person name="Yan S."/>
            <person name="Chen L."/>
            <person name="Wang Y."/>
        </authorList>
    </citation>
    <scope>NUCLEOTIDE SEQUENCE</scope>
    <source>
        <strain evidence="1">NBC1</strain>
    </source>
</reference>
<sequence length="56" mass="6760">MFDKPILKFINKPVLNFNDWRGCYGVCIDCAVDIIRVDRDSWLDDKCHRHKFMELE</sequence>
<proteinExistence type="predicted"/>
<name>A0AAT9J9R3_9VIRU</name>
<reference evidence="1" key="1">
    <citation type="journal article" date="2024" name="Environ. Microbiol. Rep.">
        <title>Hiding in plain sight: The discovery of complete genomes of 11 hypothetical spindle-shaped viruses that putatively infect mesophilic ammonia-oxidizing archaea.</title>
        <authorList>
            <person name="Ni Y."/>
            <person name="Xu T."/>
            <person name="Yan S."/>
            <person name="Chen L."/>
            <person name="Wang Y."/>
        </authorList>
    </citation>
    <scope>NUCLEOTIDE SEQUENCE</scope>
    <source>
        <strain evidence="1">NBC1</strain>
    </source>
</reference>
<organism evidence="1">
    <name type="scientific">Nitrosopumilaceae spindle-shaped virus</name>
    <dbReference type="NCBI Taxonomy" id="3065433"/>
    <lineage>
        <taxon>Viruses</taxon>
    </lineage>
</organism>
<evidence type="ECO:0000313" key="1">
    <source>
        <dbReference type="EMBL" id="DBA51910.1"/>
    </source>
</evidence>
<dbReference type="EMBL" id="BK067786">
    <property type="protein sequence ID" value="DBA51910.1"/>
    <property type="molecule type" value="Genomic_DNA"/>
</dbReference>
<accession>A0AAT9J9R3</accession>
<protein>
    <submittedName>
        <fullName evidence="1">ORF52</fullName>
    </submittedName>
</protein>